<proteinExistence type="inferred from homology"/>
<dbReference type="OrthoDB" id="273141at2759"/>
<evidence type="ECO:0000256" key="1">
    <source>
        <dbReference type="ARBA" id="ARBA00009313"/>
    </source>
</evidence>
<dbReference type="InterPro" id="IPR040466">
    <property type="entry name" value="NKAP"/>
</dbReference>
<dbReference type="GO" id="GO:0010468">
    <property type="term" value="P:regulation of gene expression"/>
    <property type="evidence" value="ECO:0007669"/>
    <property type="project" value="TreeGrafter"/>
</dbReference>
<dbReference type="PANTHER" id="PTHR13087:SF0">
    <property type="entry name" value="NFKB ACTIVATING PROTEIN LIKE"/>
    <property type="match status" value="1"/>
</dbReference>
<organism evidence="3 4">
    <name type="scientific">Rhizoclosmatium globosum</name>
    <dbReference type="NCBI Taxonomy" id="329046"/>
    <lineage>
        <taxon>Eukaryota</taxon>
        <taxon>Fungi</taxon>
        <taxon>Fungi incertae sedis</taxon>
        <taxon>Chytridiomycota</taxon>
        <taxon>Chytridiomycota incertae sedis</taxon>
        <taxon>Chytridiomycetes</taxon>
        <taxon>Chytridiales</taxon>
        <taxon>Chytriomycetaceae</taxon>
        <taxon>Rhizoclosmatium</taxon>
    </lineage>
</organism>
<dbReference type="STRING" id="329046.A0A1Y2B0H6"/>
<keyword evidence="4" id="KW-1185">Reference proteome</keyword>
<dbReference type="Pfam" id="PF06047">
    <property type="entry name" value="Nkap_C"/>
    <property type="match status" value="1"/>
</dbReference>
<name>A0A1Y2B0H6_9FUNG</name>
<evidence type="ECO:0000313" key="3">
    <source>
        <dbReference type="EMBL" id="ORY28236.1"/>
    </source>
</evidence>
<dbReference type="EMBL" id="MCGO01000096">
    <property type="protein sequence ID" value="ORY28236.1"/>
    <property type="molecule type" value="Genomic_DNA"/>
</dbReference>
<dbReference type="InterPro" id="IPR009269">
    <property type="entry name" value="NKAP_C"/>
</dbReference>
<gene>
    <name evidence="3" type="ORF">BCR33DRAFT_843796</name>
</gene>
<dbReference type="AlphaFoldDB" id="A0A1Y2B0H6"/>
<sequence length="71" mass="7934">LDKRAYGGQLLAGEGSALAAYVQEGKRIPRRGEIGLEAEEIEPMKMWIRHVRITASSYECCGIRKENQVIS</sequence>
<dbReference type="GO" id="GO:0003682">
    <property type="term" value="F:chromatin binding"/>
    <property type="evidence" value="ECO:0007669"/>
    <property type="project" value="InterPro"/>
</dbReference>
<evidence type="ECO:0000259" key="2">
    <source>
        <dbReference type="Pfam" id="PF06047"/>
    </source>
</evidence>
<dbReference type="PANTHER" id="PTHR13087">
    <property type="entry name" value="NF-KAPPA B ACTIVATING PROTEIN"/>
    <property type="match status" value="1"/>
</dbReference>
<accession>A0A1Y2B0H6</accession>
<comment type="caution">
    <text evidence="3">The sequence shown here is derived from an EMBL/GenBank/DDBJ whole genome shotgun (WGS) entry which is preliminary data.</text>
</comment>
<feature type="domain" description="NF-kappa-B-activating protein C-terminal" evidence="2">
    <location>
        <begin position="4"/>
        <end position="71"/>
    </location>
</feature>
<comment type="similarity">
    <text evidence="1">Belongs to the NKAP family.</text>
</comment>
<dbReference type="Proteomes" id="UP000193642">
    <property type="component" value="Unassembled WGS sequence"/>
</dbReference>
<evidence type="ECO:0000313" key="4">
    <source>
        <dbReference type="Proteomes" id="UP000193642"/>
    </source>
</evidence>
<reference evidence="3 4" key="1">
    <citation type="submission" date="2016-07" db="EMBL/GenBank/DDBJ databases">
        <title>Pervasive Adenine N6-methylation of Active Genes in Fungi.</title>
        <authorList>
            <consortium name="DOE Joint Genome Institute"/>
            <person name="Mondo S.J."/>
            <person name="Dannebaum R.O."/>
            <person name="Kuo R.C."/>
            <person name="Labutti K."/>
            <person name="Haridas S."/>
            <person name="Kuo A."/>
            <person name="Salamov A."/>
            <person name="Ahrendt S.R."/>
            <person name="Lipzen A."/>
            <person name="Sullivan W."/>
            <person name="Andreopoulos W.B."/>
            <person name="Clum A."/>
            <person name="Lindquist E."/>
            <person name="Daum C."/>
            <person name="Ramamoorthy G.K."/>
            <person name="Gryganskyi A."/>
            <person name="Culley D."/>
            <person name="Magnuson J.K."/>
            <person name="James T.Y."/>
            <person name="O'Malley M.A."/>
            <person name="Stajich J.E."/>
            <person name="Spatafora J.W."/>
            <person name="Visel A."/>
            <person name="Grigoriev I.V."/>
        </authorList>
    </citation>
    <scope>NUCLEOTIDE SEQUENCE [LARGE SCALE GENOMIC DNA]</scope>
    <source>
        <strain evidence="3 4">JEL800</strain>
    </source>
</reference>
<dbReference type="GO" id="GO:0005634">
    <property type="term" value="C:nucleus"/>
    <property type="evidence" value="ECO:0007669"/>
    <property type="project" value="TreeGrafter"/>
</dbReference>
<feature type="non-terminal residue" evidence="3">
    <location>
        <position position="1"/>
    </location>
</feature>
<protein>
    <submittedName>
        <fullName evidence="3">DUF926-domain-containing protein</fullName>
    </submittedName>
</protein>